<evidence type="ECO:0000313" key="7">
    <source>
        <dbReference type="Proteomes" id="UP000051494"/>
    </source>
</evidence>
<dbReference type="EC" id="6.1.1.7" evidence="5"/>
<dbReference type="GO" id="GO:0004813">
    <property type="term" value="F:alanine-tRNA ligase activity"/>
    <property type="evidence" value="ECO:0007669"/>
    <property type="project" value="UniProtKB-EC"/>
</dbReference>
<dbReference type="STRING" id="437022.CC99x_01704"/>
<dbReference type="GO" id="GO:0002161">
    <property type="term" value="F:aminoacyl-tRNA deacylase activity"/>
    <property type="evidence" value="ECO:0007669"/>
    <property type="project" value="UniProtKB-ARBA"/>
</dbReference>
<evidence type="ECO:0000313" key="5">
    <source>
        <dbReference type="EMBL" id="KRG18262.1"/>
    </source>
</evidence>
<feature type="domain" description="Threonyl/alanyl tRNA synthetase SAD" evidence="4">
    <location>
        <begin position="164"/>
        <end position="206"/>
    </location>
</feature>
<dbReference type="Proteomes" id="UP000051494">
    <property type="component" value="Unassembled WGS sequence"/>
</dbReference>
<dbReference type="SUPFAM" id="SSF50447">
    <property type="entry name" value="Translation proteins"/>
    <property type="match status" value="1"/>
</dbReference>
<reference evidence="6" key="2">
    <citation type="journal article" date="2016" name="Genome Announc.">
        <title>Draft Genome Sequences of Two Novel Amoeba-Resistant Intranuclear Bacteria, 'Candidatus Berkiella cookevillensis' and 'Candidatus Berkiella aquae'.</title>
        <authorList>
            <person name="Mehari Y.T."/>
            <person name="Arivett B.A."/>
            <person name="Farone A.L."/>
            <person name="Gunderson J.H."/>
            <person name="Farone M.B."/>
        </authorList>
    </citation>
    <scope>NUCLEOTIDE SEQUENCE</scope>
    <source>
        <strain evidence="6">CC99</strain>
    </source>
</reference>
<comment type="caution">
    <text evidence="5">The sequence shown here is derived from an EMBL/GenBank/DDBJ whole genome shotgun (WGS) entry which is preliminary data.</text>
</comment>
<dbReference type="InterPro" id="IPR051335">
    <property type="entry name" value="Alanyl-tRNA_Editing_Enzymes"/>
</dbReference>
<reference evidence="6" key="3">
    <citation type="submission" date="2021-06" db="EMBL/GenBank/DDBJ databases">
        <title>Genomic Description and Analysis of Intracellular Bacteria, Candidatus Berkiella cookevillensis and Candidatus Berkiella aquae.</title>
        <authorList>
            <person name="Kidane D.T."/>
            <person name="Mehari Y.T."/>
            <person name="Rice F.C."/>
            <person name="Arivett B.A."/>
            <person name="Farone A.L."/>
            <person name="Berk S.G."/>
            <person name="Farone M.B."/>
        </authorList>
    </citation>
    <scope>NUCLEOTIDE SEQUENCE</scope>
    <source>
        <strain evidence="6">CC99</strain>
    </source>
</reference>
<gene>
    <name evidence="5" type="primary">alaS_1</name>
    <name evidence="6" type="ORF">CC99x_007205</name>
    <name evidence="5" type="ORF">CC99x_01704</name>
</gene>
<dbReference type="InterPro" id="IPR018163">
    <property type="entry name" value="Thr/Ala-tRNA-synth_IIc_edit"/>
</dbReference>
<dbReference type="Pfam" id="PF07973">
    <property type="entry name" value="tRNA_SAD"/>
    <property type="match status" value="1"/>
</dbReference>
<evidence type="ECO:0000259" key="4">
    <source>
        <dbReference type="SMART" id="SM00863"/>
    </source>
</evidence>
<dbReference type="SUPFAM" id="SSF55186">
    <property type="entry name" value="ThrRS/AlaRS common domain"/>
    <property type="match status" value="1"/>
</dbReference>
<accession>A0A0Q9YCC9</accession>
<dbReference type="GO" id="GO:0046872">
    <property type="term" value="F:metal ion binding"/>
    <property type="evidence" value="ECO:0007669"/>
    <property type="project" value="UniProtKB-KW"/>
</dbReference>
<evidence type="ECO:0000256" key="3">
    <source>
        <dbReference type="ARBA" id="ARBA00022833"/>
    </source>
</evidence>
<dbReference type="EMBL" id="LKHV02000001">
    <property type="protein sequence ID" value="MCS5708694.1"/>
    <property type="molecule type" value="Genomic_DNA"/>
</dbReference>
<keyword evidence="2" id="KW-0479">Metal-binding</keyword>
<dbReference type="AlphaFoldDB" id="A0A0Q9YCC9"/>
<dbReference type="RefSeq" id="WP_057624788.1">
    <property type="nucleotide sequence ID" value="NZ_LKHV02000001.1"/>
</dbReference>
<evidence type="ECO:0000256" key="1">
    <source>
        <dbReference type="ARBA" id="ARBA00001947"/>
    </source>
</evidence>
<evidence type="ECO:0000313" key="6">
    <source>
        <dbReference type="EMBL" id="MCS5708694.1"/>
    </source>
</evidence>
<dbReference type="EMBL" id="LKHV01000008">
    <property type="protein sequence ID" value="KRG18262.1"/>
    <property type="molecule type" value="Genomic_DNA"/>
</dbReference>
<reference evidence="5" key="1">
    <citation type="submission" date="2015-09" db="EMBL/GenBank/DDBJ databases">
        <title>Draft Genome Sequences of Two Novel Amoeba-resistant Intranuclear Bacteria, Candidatus Berkiella cookevillensis and Candidatus Berkiella aquae.</title>
        <authorList>
            <person name="Mehari Y.T."/>
            <person name="Arivett B.A."/>
            <person name="Farone A.L."/>
            <person name="Gunderson J.H."/>
            <person name="Farone M.B."/>
        </authorList>
    </citation>
    <scope>NUCLEOTIDE SEQUENCE [LARGE SCALE GENOMIC DNA]</scope>
    <source>
        <strain evidence="5">CC99</strain>
    </source>
</reference>
<dbReference type="InterPro" id="IPR012947">
    <property type="entry name" value="tRNA_SAD"/>
</dbReference>
<protein>
    <submittedName>
        <fullName evidence="5">Alanine--tRNA ligase</fullName>
        <ecNumber evidence="5">6.1.1.7</ecNumber>
    </submittedName>
    <submittedName>
        <fullName evidence="6">Alanyl-tRNA editing protein</fullName>
    </submittedName>
</protein>
<keyword evidence="7" id="KW-1185">Reference proteome</keyword>
<comment type="cofactor">
    <cofactor evidence="1">
        <name>Zn(2+)</name>
        <dbReference type="ChEBI" id="CHEBI:29105"/>
    </cofactor>
</comment>
<keyword evidence="5" id="KW-0436">Ligase</keyword>
<name>A0A0Q9YCC9_9GAMM</name>
<dbReference type="PANTHER" id="PTHR43462:SF1">
    <property type="entry name" value="ALANYL-TRNA EDITING PROTEIN AARSD1"/>
    <property type="match status" value="1"/>
</dbReference>
<dbReference type="Gene3D" id="2.40.30.130">
    <property type="match status" value="1"/>
</dbReference>
<dbReference type="PANTHER" id="PTHR43462">
    <property type="entry name" value="ALANYL-TRNA EDITING PROTEIN"/>
    <property type="match status" value="1"/>
</dbReference>
<dbReference type="PATRIC" id="fig|1590042.3.peg.1732"/>
<keyword evidence="3" id="KW-0862">Zinc</keyword>
<sequence>MQKIFWDEPYKKTLITRVSEVNFDRILLEETIAFSFSGGQESDEATIHGLPIIDSEKVGNLIYYRLSAAHGLAVGDEVIMEINWERRYRLMRLHFAAELILELVKRKLNLKKIGAHIAEAKARIDFVYDKNISHLFEELLVQYNEIIKQDLSIITGISDIEKQRRFWEIEGFSKVSCGGTHVRSTGEVGYVILKRVNIGSGKERIEIRLKDS</sequence>
<dbReference type="GO" id="GO:0005524">
    <property type="term" value="F:ATP binding"/>
    <property type="evidence" value="ECO:0007669"/>
    <property type="project" value="InterPro"/>
</dbReference>
<dbReference type="InterPro" id="IPR009000">
    <property type="entry name" value="Transl_B-barrel_sf"/>
</dbReference>
<evidence type="ECO:0000256" key="2">
    <source>
        <dbReference type="ARBA" id="ARBA00022723"/>
    </source>
</evidence>
<dbReference type="Gene3D" id="3.30.980.10">
    <property type="entry name" value="Threonyl-trna Synthetase, Chain A, domain 2"/>
    <property type="match status" value="1"/>
</dbReference>
<dbReference type="GO" id="GO:0043039">
    <property type="term" value="P:tRNA aminoacylation"/>
    <property type="evidence" value="ECO:0007669"/>
    <property type="project" value="InterPro"/>
</dbReference>
<proteinExistence type="predicted"/>
<dbReference type="SMART" id="SM00863">
    <property type="entry name" value="tRNA_SAD"/>
    <property type="match status" value="1"/>
</dbReference>
<dbReference type="OrthoDB" id="9812949at2"/>
<organism evidence="5">
    <name type="scientific">Candidatus Berkiella cookevillensis</name>
    <dbReference type="NCBI Taxonomy" id="437022"/>
    <lineage>
        <taxon>Bacteria</taxon>
        <taxon>Pseudomonadati</taxon>
        <taxon>Pseudomonadota</taxon>
        <taxon>Gammaproteobacteria</taxon>
        <taxon>Candidatus Berkiellales</taxon>
        <taxon>Candidatus Berkiellaceae</taxon>
        <taxon>Candidatus Berkiella</taxon>
    </lineage>
</organism>